<evidence type="ECO:0000313" key="2">
    <source>
        <dbReference type="Proteomes" id="UP001139462"/>
    </source>
</evidence>
<comment type="caution">
    <text evidence="1">The sequence shown here is derived from an EMBL/GenBank/DDBJ whole genome shotgun (WGS) entry which is preliminary data.</text>
</comment>
<gene>
    <name evidence="1" type="ORF">K8344_05705</name>
</gene>
<dbReference type="EMBL" id="JAIRBB010000003">
    <property type="protein sequence ID" value="MCG2430606.1"/>
    <property type="molecule type" value="Genomic_DNA"/>
</dbReference>
<reference evidence="1" key="1">
    <citation type="submission" date="2021-09" db="EMBL/GenBank/DDBJ databases">
        <title>Genome of Aequorivita sp. strain F64183.</title>
        <authorList>
            <person name="Wang Y."/>
        </authorList>
    </citation>
    <scope>NUCLEOTIDE SEQUENCE</scope>
    <source>
        <strain evidence="1">F64183</strain>
    </source>
</reference>
<proteinExistence type="predicted"/>
<evidence type="ECO:0000313" key="1">
    <source>
        <dbReference type="EMBL" id="MCG2430606.1"/>
    </source>
</evidence>
<sequence length="110" mass="13387">MQKEVLIFKKRGFPSIKIFDKHFEIKAIDHWEYRSFKYSEIKEIFHYNPNKTWWRKLYIQMSYTAQLFSNSEPKILKVLLKNGGEWTYKTSSTYDPQFRKALILIGRKLS</sequence>
<organism evidence="1 2">
    <name type="scientific">Aequorivita xiaoshiensis</name>
    <dbReference type="NCBI Taxonomy" id="2874476"/>
    <lineage>
        <taxon>Bacteria</taxon>
        <taxon>Pseudomonadati</taxon>
        <taxon>Bacteroidota</taxon>
        <taxon>Flavobacteriia</taxon>
        <taxon>Flavobacteriales</taxon>
        <taxon>Flavobacteriaceae</taxon>
        <taxon>Aequorivita</taxon>
    </lineage>
</organism>
<keyword evidence="2" id="KW-1185">Reference proteome</keyword>
<dbReference type="AlphaFoldDB" id="A0A9X1UCH6"/>
<name>A0A9X1UCH6_9FLAO</name>
<accession>A0A9X1UCH6</accession>
<dbReference type="Proteomes" id="UP001139462">
    <property type="component" value="Unassembled WGS sequence"/>
</dbReference>
<dbReference type="RefSeq" id="WP_237607789.1">
    <property type="nucleotide sequence ID" value="NZ_JAIRBB010000003.1"/>
</dbReference>
<protein>
    <submittedName>
        <fullName evidence="1">Uncharacterized protein</fullName>
    </submittedName>
</protein>